<sequence length="148" mass="16459">MSLLVSFALISDLLDARVFHFLPLLTLFFVHLCSFEPQNLSIGFLFSSTGGAPEIEYTFSSACAVSQSLGLLLLQIFRQGFSGPVSWTVHRVSPVQPVQSSFLNVEYYTEAYGFHTRSDETMDSIRLSCRGLISYKHSIDGSLIFMTG</sequence>
<dbReference type="AlphaFoldDB" id="A0A834SK66"/>
<comment type="caution">
    <text evidence="1">The sequence shown here is derived from an EMBL/GenBank/DDBJ whole genome shotgun (WGS) entry which is preliminary data.</text>
</comment>
<reference evidence="1" key="1">
    <citation type="submission" date="2020-09" db="EMBL/GenBank/DDBJ databases">
        <title>Genome-Enabled Discovery of Anthraquinone Biosynthesis in Senna tora.</title>
        <authorList>
            <person name="Kang S.-H."/>
            <person name="Pandey R.P."/>
            <person name="Lee C.-M."/>
            <person name="Sim J.-S."/>
            <person name="Jeong J.-T."/>
            <person name="Choi B.-S."/>
            <person name="Jung M."/>
            <person name="Ginzburg D."/>
            <person name="Zhao K."/>
            <person name="Won S.Y."/>
            <person name="Oh T.-J."/>
            <person name="Yu Y."/>
            <person name="Kim N.-H."/>
            <person name="Lee O.R."/>
            <person name="Lee T.-H."/>
            <person name="Bashyal P."/>
            <person name="Kim T.-S."/>
            <person name="Lee W.-H."/>
            <person name="Kawkins C."/>
            <person name="Kim C.-K."/>
            <person name="Kim J.S."/>
            <person name="Ahn B.O."/>
            <person name="Rhee S.Y."/>
            <person name="Sohng J.K."/>
        </authorList>
    </citation>
    <scope>NUCLEOTIDE SEQUENCE</scope>
    <source>
        <tissue evidence="1">Leaf</tissue>
    </source>
</reference>
<protein>
    <submittedName>
        <fullName evidence="1">Uncharacterized protein</fullName>
    </submittedName>
</protein>
<name>A0A834SK66_9FABA</name>
<accession>A0A834SK66</accession>
<gene>
    <name evidence="1" type="ORF">G2W53_044365</name>
</gene>
<organism evidence="1 2">
    <name type="scientific">Senna tora</name>
    <dbReference type="NCBI Taxonomy" id="362788"/>
    <lineage>
        <taxon>Eukaryota</taxon>
        <taxon>Viridiplantae</taxon>
        <taxon>Streptophyta</taxon>
        <taxon>Embryophyta</taxon>
        <taxon>Tracheophyta</taxon>
        <taxon>Spermatophyta</taxon>
        <taxon>Magnoliopsida</taxon>
        <taxon>eudicotyledons</taxon>
        <taxon>Gunneridae</taxon>
        <taxon>Pentapetalae</taxon>
        <taxon>rosids</taxon>
        <taxon>fabids</taxon>
        <taxon>Fabales</taxon>
        <taxon>Fabaceae</taxon>
        <taxon>Caesalpinioideae</taxon>
        <taxon>Cassia clade</taxon>
        <taxon>Senna</taxon>
    </lineage>
</organism>
<proteinExistence type="predicted"/>
<dbReference type="Proteomes" id="UP000634136">
    <property type="component" value="Unassembled WGS sequence"/>
</dbReference>
<dbReference type="EMBL" id="JAAIUW010000013">
    <property type="protein sequence ID" value="KAF7805254.1"/>
    <property type="molecule type" value="Genomic_DNA"/>
</dbReference>
<evidence type="ECO:0000313" key="1">
    <source>
        <dbReference type="EMBL" id="KAF7805254.1"/>
    </source>
</evidence>
<evidence type="ECO:0000313" key="2">
    <source>
        <dbReference type="Proteomes" id="UP000634136"/>
    </source>
</evidence>
<keyword evidence="2" id="KW-1185">Reference proteome</keyword>